<proteinExistence type="predicted"/>
<feature type="region of interest" description="Disordered" evidence="2">
    <location>
        <begin position="337"/>
        <end position="366"/>
    </location>
</feature>
<feature type="coiled-coil region" evidence="1">
    <location>
        <begin position="187"/>
        <end position="284"/>
    </location>
</feature>
<keyword evidence="1" id="KW-0175">Coiled coil</keyword>
<organism evidence="3 4">
    <name type="scientific">Tuber borchii</name>
    <name type="common">White truffle</name>
    <dbReference type="NCBI Taxonomy" id="42251"/>
    <lineage>
        <taxon>Eukaryota</taxon>
        <taxon>Fungi</taxon>
        <taxon>Dikarya</taxon>
        <taxon>Ascomycota</taxon>
        <taxon>Pezizomycotina</taxon>
        <taxon>Pezizomycetes</taxon>
        <taxon>Pezizales</taxon>
        <taxon>Tuberaceae</taxon>
        <taxon>Tuber</taxon>
    </lineage>
</organism>
<name>A0A2T6ZBT4_TUBBO</name>
<gene>
    <name evidence="3" type="ORF">B9Z19DRAFT_607254</name>
</gene>
<accession>A0A2T6ZBT4</accession>
<sequence>MENMLIRDVVPAVSEPALQGPVSHVAEVVEQTLPVSCPTAAQSIPAPQVIPSDDDEGIRRKVVGEMETLLRGGSIFQQPQLATVPPAILAQQTIAQPAQVSVQPTSSETLADDEKIKQKITAEMEESLQKVRSQEGASDQSGAQQAALHTESEKRVDEKREAEVETEAERHQPAPERAEREGITKLAEAEEKTLEAEARKVAELGARRFAEEEELAEKARLELEAEKAAEAKRLLLAEEAAQKEKAAELERLAEAERQCLDAQRHEEESAAAKALEERRAIEAERAAVVEAARQVFVREQAGFDDKKFQEFDRQRRLAEDERVRLADVALAEREKAREAKQQREREIEEERVKAETSVFSSPTGLGETVEEGVLPIELSEKVAKREISRDPTRATSASKNRSVAPRSSTPTLGKAFAKDQKQRFTLGSSSSAPNTTAGYKVRIVSGFGSISADCFDSGQRAGRRPGLLIDKVIALQAGRKNSARRVKRRILRQRDPPPEQARRPLVGLVTMGRTLQLRLGHLPLP</sequence>
<dbReference type="Proteomes" id="UP000244722">
    <property type="component" value="Unassembled WGS sequence"/>
</dbReference>
<feature type="compositionally biased region" description="Low complexity" evidence="2">
    <location>
        <begin position="134"/>
        <end position="147"/>
    </location>
</feature>
<evidence type="ECO:0000256" key="1">
    <source>
        <dbReference type="SAM" id="Coils"/>
    </source>
</evidence>
<comment type="caution">
    <text evidence="3">The sequence shown here is derived from an EMBL/GenBank/DDBJ whole genome shotgun (WGS) entry which is preliminary data.</text>
</comment>
<feature type="compositionally biased region" description="Polar residues" evidence="2">
    <location>
        <begin position="393"/>
        <end position="411"/>
    </location>
</feature>
<protein>
    <submittedName>
        <fullName evidence="3">Uncharacterized protein</fullName>
    </submittedName>
</protein>
<evidence type="ECO:0000313" key="3">
    <source>
        <dbReference type="EMBL" id="PUU72943.1"/>
    </source>
</evidence>
<reference evidence="3 4" key="1">
    <citation type="submission" date="2017-04" db="EMBL/GenBank/DDBJ databases">
        <title>Draft genome sequence of Tuber borchii Vittad., a whitish edible truffle.</title>
        <authorList>
            <consortium name="DOE Joint Genome Institute"/>
            <person name="Murat C."/>
            <person name="Kuo A."/>
            <person name="Barry K.W."/>
            <person name="Clum A."/>
            <person name="Dockter R.B."/>
            <person name="Fauchery L."/>
            <person name="Iotti M."/>
            <person name="Kohler A."/>
            <person name="Labutti K."/>
            <person name="Lindquist E.A."/>
            <person name="Lipzen A."/>
            <person name="Ohm R.A."/>
            <person name="Wang M."/>
            <person name="Grigoriev I.V."/>
            <person name="Zambonelli A."/>
            <person name="Martin F.M."/>
        </authorList>
    </citation>
    <scope>NUCLEOTIDE SEQUENCE [LARGE SCALE GENOMIC DNA]</scope>
    <source>
        <strain evidence="3 4">Tbo3840</strain>
    </source>
</reference>
<evidence type="ECO:0000313" key="4">
    <source>
        <dbReference type="Proteomes" id="UP000244722"/>
    </source>
</evidence>
<feature type="compositionally biased region" description="Basic and acidic residues" evidence="2">
    <location>
        <begin position="150"/>
        <end position="182"/>
    </location>
</feature>
<feature type="compositionally biased region" description="Basic and acidic residues" evidence="2">
    <location>
        <begin position="337"/>
        <end position="354"/>
    </location>
</feature>
<feature type="region of interest" description="Disordered" evidence="2">
    <location>
        <begin position="126"/>
        <end position="182"/>
    </location>
</feature>
<dbReference type="EMBL" id="NESQ01000440">
    <property type="protein sequence ID" value="PUU72943.1"/>
    <property type="molecule type" value="Genomic_DNA"/>
</dbReference>
<evidence type="ECO:0000256" key="2">
    <source>
        <dbReference type="SAM" id="MobiDB-lite"/>
    </source>
</evidence>
<feature type="region of interest" description="Disordered" evidence="2">
    <location>
        <begin position="384"/>
        <end position="419"/>
    </location>
</feature>
<keyword evidence="4" id="KW-1185">Reference proteome</keyword>
<dbReference type="AlphaFoldDB" id="A0A2T6ZBT4"/>